<evidence type="ECO:0000313" key="1">
    <source>
        <dbReference type="EMBL" id="ADK80468.1"/>
    </source>
</evidence>
<dbReference type="PANTHER" id="PTHR37953">
    <property type="entry name" value="UPF0127 PROTEIN MJ1496"/>
    <property type="match status" value="1"/>
</dbReference>
<dbReference type="Proteomes" id="UP000002318">
    <property type="component" value="Chromosome"/>
</dbReference>
<dbReference type="PANTHER" id="PTHR37953:SF1">
    <property type="entry name" value="UPF0127 PROTEIN MJ1496"/>
    <property type="match status" value="1"/>
</dbReference>
<organism evidence="1 2">
    <name type="scientific">Sediminispirochaeta smaragdinae (strain DSM 11293 / JCM 15392 / SEBR 4228)</name>
    <name type="common">Spirochaeta smaragdinae</name>
    <dbReference type="NCBI Taxonomy" id="573413"/>
    <lineage>
        <taxon>Bacteria</taxon>
        <taxon>Pseudomonadati</taxon>
        <taxon>Spirochaetota</taxon>
        <taxon>Spirochaetia</taxon>
        <taxon>Spirochaetales</taxon>
        <taxon>Spirochaetaceae</taxon>
        <taxon>Sediminispirochaeta</taxon>
    </lineage>
</organism>
<dbReference type="Gene3D" id="2.60.120.1140">
    <property type="entry name" value="Protein of unknown function DUF192"/>
    <property type="match status" value="1"/>
</dbReference>
<reference evidence="1 2" key="1">
    <citation type="journal article" date="2010" name="Stand. Genomic Sci.">
        <title>Complete genome sequence of Spirochaeta smaragdinae type strain (SEBR 4228).</title>
        <authorList>
            <person name="Mavromatis K."/>
            <person name="Yasawong M."/>
            <person name="Chertkov O."/>
            <person name="Lapidus A."/>
            <person name="Lucas S."/>
            <person name="Nolan M."/>
            <person name="Del Rio T.G."/>
            <person name="Tice H."/>
            <person name="Cheng J.F."/>
            <person name="Pitluck S."/>
            <person name="Liolios K."/>
            <person name="Ivanova N."/>
            <person name="Tapia R."/>
            <person name="Han C."/>
            <person name="Bruce D."/>
            <person name="Goodwin L."/>
            <person name="Pati A."/>
            <person name="Chen A."/>
            <person name="Palaniappan K."/>
            <person name="Land M."/>
            <person name="Hauser L."/>
            <person name="Chang Y.J."/>
            <person name="Jeffries C.D."/>
            <person name="Detter J.C."/>
            <person name="Rohde M."/>
            <person name="Brambilla E."/>
            <person name="Spring S."/>
            <person name="Goker M."/>
            <person name="Sikorski J."/>
            <person name="Woyke T."/>
            <person name="Bristow J."/>
            <person name="Eisen J.A."/>
            <person name="Markowitz V."/>
            <person name="Hugenholtz P."/>
            <person name="Klenk H.P."/>
            <person name="Kyrpides N.C."/>
        </authorList>
    </citation>
    <scope>NUCLEOTIDE SEQUENCE [LARGE SCALE GENOMIC DNA]</scope>
    <source>
        <strain evidence="2">DSM 11293 / JCM 15392 / SEBR 4228</strain>
    </source>
</reference>
<dbReference type="EMBL" id="CP002116">
    <property type="protein sequence ID" value="ADK80468.1"/>
    <property type="molecule type" value="Genomic_DNA"/>
</dbReference>
<dbReference type="OrthoDB" id="5526466at2"/>
<sequence length="147" mass="16718">MRLTVRFLFGFCFFLVLLSGCKGEQTVKLLIGAKEFTLEVADDQQERVKGLMFREKLSEDRGMIFVFEHDQLLGFWMKNTEIPLSIAYLDGSGTIVDILPMIPHDLQPVYSSRSVRYAIELNRGAFETAGVREGDRIDLAPLTSRQP</sequence>
<dbReference type="STRING" id="573413.Spirs_1341"/>
<evidence type="ECO:0008006" key="3">
    <source>
        <dbReference type="Google" id="ProtNLM"/>
    </source>
</evidence>
<dbReference type="PROSITE" id="PS51257">
    <property type="entry name" value="PROKAR_LIPOPROTEIN"/>
    <property type="match status" value="1"/>
</dbReference>
<protein>
    <recommendedName>
        <fullName evidence="3">DUF192 domain-containing protein</fullName>
    </recommendedName>
</protein>
<keyword evidence="2" id="KW-1185">Reference proteome</keyword>
<dbReference type="Pfam" id="PF02643">
    <property type="entry name" value="DUF192"/>
    <property type="match status" value="1"/>
</dbReference>
<dbReference type="AlphaFoldDB" id="E1R446"/>
<dbReference type="InterPro" id="IPR003795">
    <property type="entry name" value="DUF192"/>
</dbReference>
<name>E1R446_SEDSS</name>
<accession>E1R446</accession>
<dbReference type="RefSeq" id="WP_013253932.1">
    <property type="nucleotide sequence ID" value="NC_014364.1"/>
</dbReference>
<dbReference type="eggNOG" id="COG1430">
    <property type="taxonomic scope" value="Bacteria"/>
</dbReference>
<dbReference type="HOGENOM" id="CLU_097039_0_1_12"/>
<dbReference type="KEGG" id="ssm:Spirs_1341"/>
<gene>
    <name evidence="1" type="ordered locus">Spirs_1341</name>
</gene>
<evidence type="ECO:0000313" key="2">
    <source>
        <dbReference type="Proteomes" id="UP000002318"/>
    </source>
</evidence>
<dbReference type="InterPro" id="IPR038695">
    <property type="entry name" value="Saro_0823-like_sf"/>
</dbReference>
<proteinExistence type="predicted"/>